<keyword evidence="1" id="KW-0732">Signal</keyword>
<gene>
    <name evidence="2" type="ORF">BM524_01080</name>
</gene>
<dbReference type="EMBL" id="CP018024">
    <property type="protein sequence ID" value="APD88513.1"/>
    <property type="molecule type" value="Genomic_DNA"/>
</dbReference>
<reference evidence="2 3" key="1">
    <citation type="submission" date="2016-11" db="EMBL/GenBank/DDBJ databases">
        <title>Networking in microbes: conjugative elements and plasmids in the genus Alteromonas.</title>
        <authorList>
            <person name="Lopez-Perez M."/>
            <person name="Ramon-Marco N."/>
            <person name="Rodriguez-Valera F."/>
        </authorList>
    </citation>
    <scope>NUCLEOTIDE SEQUENCE [LARGE SCALE GENOMIC DNA]</scope>
    <source>
        <strain evidence="2 3">CP48</strain>
    </source>
</reference>
<dbReference type="Proteomes" id="UP000182101">
    <property type="component" value="Chromosome"/>
</dbReference>
<evidence type="ECO:0008006" key="4">
    <source>
        <dbReference type="Google" id="ProtNLM"/>
    </source>
</evidence>
<evidence type="ECO:0000313" key="2">
    <source>
        <dbReference type="EMBL" id="APD88513.1"/>
    </source>
</evidence>
<evidence type="ECO:0000313" key="3">
    <source>
        <dbReference type="Proteomes" id="UP000182101"/>
    </source>
</evidence>
<accession>A0AAC9JBJ1</accession>
<feature type="signal peptide" evidence="1">
    <location>
        <begin position="1"/>
        <end position="20"/>
    </location>
</feature>
<sequence>MSAVVALFIFLFLSISVSFAQPNDECEGDTCNTLKPTVVWVRPPELGAKGPGIAITSGPVYNVMAHLSGYLDNYNHEFEAYPVKRAWSLIQHEKSAQRVYCFYSASYQEERTKWGYYSLPTSINLPLLIVSKRELLPLKSNQGNHGTEKKGKGQFPSISLQALLNQHFKTVLYNDVSNAYASAVEQWATKYNVLRVNSLGKDLGMHTIALIKSGRVDFGYVGPRGLAALSKDELNDLHVYQLSELSTGLRGTKRLLCSKTELGREVTSGLNNALRLIFSQPDKSKILRDTQFIADGYSNRLKPLFDKRWDAYVSKK</sequence>
<evidence type="ECO:0000256" key="1">
    <source>
        <dbReference type="SAM" id="SignalP"/>
    </source>
</evidence>
<protein>
    <recommendedName>
        <fullName evidence="4">ABC transporter substrate-binding protein</fullName>
    </recommendedName>
</protein>
<name>A0AAC9JBJ1_9ALTE</name>
<dbReference type="AlphaFoldDB" id="A0AAC9JBJ1"/>
<organism evidence="2 3">
    <name type="scientific">Alteromonas mediterranea</name>
    <dbReference type="NCBI Taxonomy" id="314275"/>
    <lineage>
        <taxon>Bacteria</taxon>
        <taxon>Pseudomonadati</taxon>
        <taxon>Pseudomonadota</taxon>
        <taxon>Gammaproteobacteria</taxon>
        <taxon>Alteromonadales</taxon>
        <taxon>Alteromonadaceae</taxon>
        <taxon>Alteromonas/Salinimonas group</taxon>
        <taxon>Alteromonas</taxon>
    </lineage>
</organism>
<dbReference type="RefSeq" id="WP_071958344.1">
    <property type="nucleotide sequence ID" value="NZ_CP018024.1"/>
</dbReference>
<proteinExistence type="predicted"/>
<feature type="chain" id="PRO_5042076357" description="ABC transporter substrate-binding protein" evidence="1">
    <location>
        <begin position="21"/>
        <end position="316"/>
    </location>
</feature>